<gene>
    <name evidence="7" type="ORF">GCM10007216_16540</name>
</gene>
<dbReference type="Proteomes" id="UP000619534">
    <property type="component" value="Unassembled WGS sequence"/>
</dbReference>
<dbReference type="PROSITE" id="PS50267">
    <property type="entry name" value="NA_NEUROTRAN_SYMP_3"/>
    <property type="match status" value="1"/>
</dbReference>
<dbReference type="PANTHER" id="PTHR42948:SF1">
    <property type="entry name" value="TRANSPORTER"/>
    <property type="match status" value="1"/>
</dbReference>
<comment type="caution">
    <text evidence="7">The sequence shown here is derived from an EMBL/GenBank/DDBJ whole genome shotgun (WGS) entry which is preliminary data.</text>
</comment>
<keyword evidence="8" id="KW-1185">Reference proteome</keyword>
<evidence type="ECO:0000256" key="5">
    <source>
        <dbReference type="ARBA" id="ARBA00023136"/>
    </source>
</evidence>
<feature type="transmembrane region" description="Helical" evidence="6">
    <location>
        <begin position="174"/>
        <end position="194"/>
    </location>
</feature>
<dbReference type="InterPro" id="IPR047218">
    <property type="entry name" value="YocR/YhdH-like"/>
</dbReference>
<dbReference type="PANTHER" id="PTHR42948">
    <property type="entry name" value="TRANSPORTER"/>
    <property type="match status" value="1"/>
</dbReference>
<dbReference type="EMBL" id="BMCJ01000002">
    <property type="protein sequence ID" value="GGC86518.1"/>
    <property type="molecule type" value="Genomic_DNA"/>
</dbReference>
<evidence type="ECO:0000256" key="6">
    <source>
        <dbReference type="SAM" id="Phobius"/>
    </source>
</evidence>
<feature type="transmembrane region" description="Helical" evidence="6">
    <location>
        <begin position="380"/>
        <end position="402"/>
    </location>
</feature>
<evidence type="ECO:0000256" key="3">
    <source>
        <dbReference type="ARBA" id="ARBA00022692"/>
    </source>
</evidence>
<organism evidence="7 8">
    <name type="scientific">Thalassobacillus devorans</name>
    <dbReference type="NCBI Taxonomy" id="279813"/>
    <lineage>
        <taxon>Bacteria</taxon>
        <taxon>Bacillati</taxon>
        <taxon>Bacillota</taxon>
        <taxon>Bacilli</taxon>
        <taxon>Bacillales</taxon>
        <taxon>Bacillaceae</taxon>
        <taxon>Thalassobacillus</taxon>
    </lineage>
</organism>
<feature type="transmembrane region" description="Helical" evidence="6">
    <location>
        <begin position="341"/>
        <end position="360"/>
    </location>
</feature>
<feature type="transmembrane region" description="Helical" evidence="6">
    <location>
        <begin position="84"/>
        <end position="114"/>
    </location>
</feature>
<evidence type="ECO:0000256" key="4">
    <source>
        <dbReference type="ARBA" id="ARBA00022989"/>
    </source>
</evidence>
<dbReference type="NCBIfam" id="NF037979">
    <property type="entry name" value="Na_transp"/>
    <property type="match status" value="1"/>
</dbReference>
<feature type="transmembrane region" description="Helical" evidence="6">
    <location>
        <begin position="297"/>
        <end position="320"/>
    </location>
</feature>
<keyword evidence="3 6" id="KW-0812">Transmembrane</keyword>
<accession>A0ABQ1NX26</accession>
<evidence type="ECO:0000256" key="2">
    <source>
        <dbReference type="ARBA" id="ARBA00022448"/>
    </source>
</evidence>
<reference evidence="8" key="1">
    <citation type="journal article" date="2019" name="Int. J. Syst. Evol. Microbiol.">
        <title>The Global Catalogue of Microorganisms (GCM) 10K type strain sequencing project: providing services to taxonomists for standard genome sequencing and annotation.</title>
        <authorList>
            <consortium name="The Broad Institute Genomics Platform"/>
            <consortium name="The Broad Institute Genome Sequencing Center for Infectious Disease"/>
            <person name="Wu L."/>
            <person name="Ma J."/>
        </authorList>
    </citation>
    <scope>NUCLEOTIDE SEQUENCE [LARGE SCALE GENOMIC DNA]</scope>
    <source>
        <strain evidence="8">CCM 7282</strain>
    </source>
</reference>
<dbReference type="Pfam" id="PF00209">
    <property type="entry name" value="SNF"/>
    <property type="match status" value="2"/>
</dbReference>
<keyword evidence="2" id="KW-0813">Transport</keyword>
<feature type="transmembrane region" description="Helical" evidence="6">
    <location>
        <begin position="42"/>
        <end position="63"/>
    </location>
</feature>
<evidence type="ECO:0000313" key="7">
    <source>
        <dbReference type="EMBL" id="GGC86518.1"/>
    </source>
</evidence>
<dbReference type="PRINTS" id="PR00176">
    <property type="entry name" value="NANEUSMPORT"/>
</dbReference>
<feature type="transmembrane region" description="Helical" evidence="6">
    <location>
        <begin position="214"/>
        <end position="239"/>
    </location>
</feature>
<feature type="transmembrane region" description="Helical" evidence="6">
    <location>
        <begin position="422"/>
        <end position="445"/>
    </location>
</feature>
<feature type="transmembrane region" description="Helical" evidence="6">
    <location>
        <begin position="251"/>
        <end position="277"/>
    </location>
</feature>
<keyword evidence="4 6" id="KW-1133">Transmembrane helix</keyword>
<proteinExistence type="predicted"/>
<dbReference type="InterPro" id="IPR000175">
    <property type="entry name" value="Na/ntran_symport"/>
</dbReference>
<sequence>MAREKWASKLGFMLAAMGSAVGLGNIWRFSYVAGENGGGAFLLVYLFFVFVIGIPLLLTEVSIGRKAQSDVVGSFAKLSPGTPWFFSGFFGVAASFLILSFYSVVAGWSVYYLWKYVTGDFFTTPEGGYEAAFGGFISHTWQPLFWHALFMVMTIGIVLVGIKKGIEAANKIFMPTLAILLIGLAAYSLTLEGAMEGVRFLFQPNWSALMNPAVYLAALGQAFFSLSLGMGAMLTYGSYLSKENKLPSATIGIGVMDSFFAVISGIVIFPAVFAFGINPSSGPPLVFITLPGIFDQMPFGGIVGLVFFFALALASLSSAISILEVPVAYFIRIFHWSRKKASVLTGAIMFLLGLVVSLGYGVWAGVSPIGDRDIQESMDFIASNILLPLGGLAMALFVGWYFKKATALEATDLTGNAFGPIWYGIVKYIAPVLIILIFLNAIGLLGM</sequence>
<dbReference type="RefSeq" id="WP_062442585.1">
    <property type="nucleotide sequence ID" value="NZ_BMCJ01000002.1"/>
</dbReference>
<dbReference type="InterPro" id="IPR037272">
    <property type="entry name" value="SNS_sf"/>
</dbReference>
<keyword evidence="5 6" id="KW-0472">Membrane</keyword>
<protein>
    <submittedName>
        <fullName evidence="7">Transporter</fullName>
    </submittedName>
</protein>
<evidence type="ECO:0000313" key="8">
    <source>
        <dbReference type="Proteomes" id="UP000619534"/>
    </source>
</evidence>
<comment type="subcellular location">
    <subcellularLocation>
        <location evidence="1">Membrane</location>
        <topology evidence="1">Multi-pass membrane protein</topology>
    </subcellularLocation>
</comment>
<feature type="transmembrane region" description="Helical" evidence="6">
    <location>
        <begin position="144"/>
        <end position="162"/>
    </location>
</feature>
<feature type="transmembrane region" description="Helical" evidence="6">
    <location>
        <begin position="12"/>
        <end position="30"/>
    </location>
</feature>
<dbReference type="CDD" id="cd10336">
    <property type="entry name" value="SLC6sbd_Tyt1-Like"/>
    <property type="match status" value="1"/>
</dbReference>
<name>A0ABQ1NX26_9BACI</name>
<dbReference type="SUPFAM" id="SSF161070">
    <property type="entry name" value="SNF-like"/>
    <property type="match status" value="1"/>
</dbReference>
<evidence type="ECO:0000256" key="1">
    <source>
        <dbReference type="ARBA" id="ARBA00004141"/>
    </source>
</evidence>